<keyword evidence="3 6" id="KW-0812">Transmembrane</keyword>
<feature type="transmembrane region" description="Helical" evidence="6">
    <location>
        <begin position="456"/>
        <end position="478"/>
    </location>
</feature>
<evidence type="ECO:0000256" key="4">
    <source>
        <dbReference type="ARBA" id="ARBA00022989"/>
    </source>
</evidence>
<feature type="transmembrane region" description="Helical" evidence="6">
    <location>
        <begin position="291"/>
        <end position="312"/>
    </location>
</feature>
<feature type="transmembrane region" description="Helical" evidence="6">
    <location>
        <begin position="332"/>
        <end position="349"/>
    </location>
</feature>
<dbReference type="EMBL" id="JAESIY010000004">
    <property type="protein sequence ID" value="MBL3656349.1"/>
    <property type="molecule type" value="Genomic_DNA"/>
</dbReference>
<evidence type="ECO:0000256" key="5">
    <source>
        <dbReference type="ARBA" id="ARBA00023136"/>
    </source>
</evidence>
<proteinExistence type="predicted"/>
<dbReference type="CDD" id="cd01115">
    <property type="entry name" value="SLC13_permease"/>
    <property type="match status" value="1"/>
</dbReference>
<evidence type="ECO:0000256" key="2">
    <source>
        <dbReference type="ARBA" id="ARBA00022448"/>
    </source>
</evidence>
<reference evidence="7" key="1">
    <citation type="submission" date="2021-01" db="EMBL/GenBank/DDBJ databases">
        <title>Fulvivirga kasyanovii gen. nov., sp nov., a novel member of the phylum Bacteroidetes isolated from seawater in a mussel farm.</title>
        <authorList>
            <person name="Zhao L.-H."/>
            <person name="Wang Z.-J."/>
        </authorList>
    </citation>
    <scope>NUCLEOTIDE SEQUENCE</scope>
    <source>
        <strain evidence="7">2943</strain>
    </source>
</reference>
<gene>
    <name evidence="7" type="ORF">JL102_09430</name>
</gene>
<dbReference type="GO" id="GO:0015141">
    <property type="term" value="F:succinate transmembrane transporter activity"/>
    <property type="evidence" value="ECO:0007669"/>
    <property type="project" value="UniProtKB-ARBA"/>
</dbReference>
<dbReference type="AlphaFoldDB" id="A0A937JZ58"/>
<dbReference type="GO" id="GO:0005886">
    <property type="term" value="C:plasma membrane"/>
    <property type="evidence" value="ECO:0007669"/>
    <property type="project" value="TreeGrafter"/>
</dbReference>
<evidence type="ECO:0000256" key="1">
    <source>
        <dbReference type="ARBA" id="ARBA00004141"/>
    </source>
</evidence>
<evidence type="ECO:0000313" key="8">
    <source>
        <dbReference type="Proteomes" id="UP000659388"/>
    </source>
</evidence>
<protein>
    <submittedName>
        <fullName evidence="7">DASS family sodium-coupled anion symporter</fullName>
    </submittedName>
</protein>
<dbReference type="NCBIfam" id="TIGR00785">
    <property type="entry name" value="dass"/>
    <property type="match status" value="1"/>
</dbReference>
<evidence type="ECO:0000313" key="7">
    <source>
        <dbReference type="EMBL" id="MBL3656349.1"/>
    </source>
</evidence>
<keyword evidence="2" id="KW-0813">Transport</keyword>
<name>A0A937JZ58_9BACT</name>
<dbReference type="InterPro" id="IPR001898">
    <property type="entry name" value="SLC13A/DASS"/>
</dbReference>
<sequence length="481" mass="52413">MKKIRLLFLVLGPLLFSILLLCQNSTYLTPEIWRVLAVAIWMVSWWISEATPIAVTALLPLILLPMLSIFSISESTAPYASSIIFLFMGGFMIALAMEKHNLHLRIALNLVKITGTSGNGIILGFMLATAILSMWISNTATAVMMLPVASSVVNLLGESNLKMGDSQKKFALSLMLIIAYSANIGGTITLIGTPPNVVMTGYLNEILHYQMAFSQWFIIGLPTGIGLLLVTYLLITRVLYPNNLKKIEGSEVLIKNKLAELGKISKEEKMVLSIFALTALGWIFKNQINNLIGTPLLSDTITAMIGGLLMFIVPSDIKKAGFLLKWDDTKKLPWGILILFGGGMCLARGLEKVGIIEAVGNYMSSYKDLNHFILIGITTGMVLFLTEIMSNVALITIFIPVAIGIAQGLGINPLLLVVPSTLASSCAFMMPISTPPNAIVFASGHIKMKEMIKAGILINVFAIIFLTLITYIFINAYFSPT</sequence>
<evidence type="ECO:0000256" key="6">
    <source>
        <dbReference type="SAM" id="Phobius"/>
    </source>
</evidence>
<comment type="subcellular location">
    <subcellularLocation>
        <location evidence="1">Membrane</location>
        <topology evidence="1">Multi-pass membrane protein</topology>
    </subcellularLocation>
</comment>
<feature type="transmembrane region" description="Helical" evidence="6">
    <location>
        <begin position="369"/>
        <end position="385"/>
    </location>
</feature>
<dbReference type="RefSeq" id="WP_202244134.1">
    <property type="nucleotide sequence ID" value="NZ_JAESIY010000004.1"/>
</dbReference>
<feature type="transmembrane region" description="Helical" evidence="6">
    <location>
        <begin position="170"/>
        <end position="193"/>
    </location>
</feature>
<dbReference type="Pfam" id="PF00939">
    <property type="entry name" value="Na_sulph_symp"/>
    <property type="match status" value="1"/>
</dbReference>
<comment type="caution">
    <text evidence="7">The sequence shown here is derived from an EMBL/GenBank/DDBJ whole genome shotgun (WGS) entry which is preliminary data.</text>
</comment>
<accession>A0A937JZ58</accession>
<keyword evidence="4 6" id="KW-1133">Transmembrane helix</keyword>
<feature type="transmembrane region" description="Helical" evidence="6">
    <location>
        <begin position="79"/>
        <end position="97"/>
    </location>
</feature>
<feature type="transmembrane region" description="Helical" evidence="6">
    <location>
        <begin position="392"/>
        <end position="416"/>
    </location>
</feature>
<dbReference type="Proteomes" id="UP000659388">
    <property type="component" value="Unassembled WGS sequence"/>
</dbReference>
<dbReference type="PANTHER" id="PTHR10283">
    <property type="entry name" value="SOLUTE CARRIER FAMILY 13 MEMBER"/>
    <property type="match status" value="1"/>
</dbReference>
<organism evidence="7 8">
    <name type="scientific">Fulvivirga sediminis</name>
    <dbReference type="NCBI Taxonomy" id="2803949"/>
    <lineage>
        <taxon>Bacteria</taxon>
        <taxon>Pseudomonadati</taxon>
        <taxon>Bacteroidota</taxon>
        <taxon>Cytophagia</taxon>
        <taxon>Cytophagales</taxon>
        <taxon>Fulvivirgaceae</taxon>
        <taxon>Fulvivirga</taxon>
    </lineage>
</organism>
<keyword evidence="8" id="KW-1185">Reference proteome</keyword>
<keyword evidence="5 6" id="KW-0472">Membrane</keyword>
<evidence type="ECO:0000256" key="3">
    <source>
        <dbReference type="ARBA" id="ARBA00022692"/>
    </source>
</evidence>
<dbReference type="PANTHER" id="PTHR10283:SF82">
    <property type="entry name" value="SOLUTE CARRIER FAMILY 13 MEMBER 2"/>
    <property type="match status" value="1"/>
</dbReference>
<dbReference type="InterPro" id="IPR031312">
    <property type="entry name" value="Na/sul_symport_CS"/>
</dbReference>
<feature type="transmembrane region" description="Helical" evidence="6">
    <location>
        <begin position="118"/>
        <end position="136"/>
    </location>
</feature>
<feature type="transmembrane region" description="Helical" evidence="6">
    <location>
        <begin position="55"/>
        <end position="73"/>
    </location>
</feature>
<feature type="transmembrane region" description="Helical" evidence="6">
    <location>
        <begin position="213"/>
        <end position="235"/>
    </location>
</feature>
<dbReference type="PROSITE" id="PS01271">
    <property type="entry name" value="NA_SULFATE"/>
    <property type="match status" value="1"/>
</dbReference>